<dbReference type="Pfam" id="PF04954">
    <property type="entry name" value="SIP"/>
    <property type="match status" value="1"/>
</dbReference>
<organism evidence="2 3">
    <name type="scientific">Leucobacter edaphi</name>
    <dbReference type="NCBI Taxonomy" id="2796472"/>
    <lineage>
        <taxon>Bacteria</taxon>
        <taxon>Bacillati</taxon>
        <taxon>Actinomycetota</taxon>
        <taxon>Actinomycetes</taxon>
        <taxon>Micrococcales</taxon>
        <taxon>Microbacteriaceae</taxon>
        <taxon>Leucobacter</taxon>
    </lineage>
</organism>
<feature type="domain" description="FAD-binding FR-type" evidence="1">
    <location>
        <begin position="21"/>
        <end position="157"/>
    </location>
</feature>
<name>A0A934QEH2_9MICO</name>
<dbReference type="InterPro" id="IPR007037">
    <property type="entry name" value="SIP_rossman_dom"/>
</dbReference>
<dbReference type="InterPro" id="IPR017927">
    <property type="entry name" value="FAD-bd_FR_type"/>
</dbReference>
<reference evidence="2" key="1">
    <citation type="submission" date="2020-12" db="EMBL/GenBank/DDBJ databases">
        <title>Leucobacter sp. CAS2, isolated from Chromium sludge.</title>
        <authorList>
            <person name="Xu Z."/>
        </authorList>
    </citation>
    <scope>NUCLEOTIDE SEQUENCE</scope>
    <source>
        <strain evidence="2">CSA2</strain>
    </source>
</reference>
<gene>
    <name evidence="2" type="ORF">JD292_06970</name>
</gene>
<keyword evidence="3" id="KW-1185">Reference proteome</keyword>
<dbReference type="InterPro" id="IPR039374">
    <property type="entry name" value="SIP_fam"/>
</dbReference>
<dbReference type="InterPro" id="IPR039261">
    <property type="entry name" value="FNR_nucleotide-bd"/>
</dbReference>
<dbReference type="GO" id="GO:0016491">
    <property type="term" value="F:oxidoreductase activity"/>
    <property type="evidence" value="ECO:0007669"/>
    <property type="project" value="InterPro"/>
</dbReference>
<dbReference type="SUPFAM" id="SSF63380">
    <property type="entry name" value="Riboflavin synthase domain-like"/>
    <property type="match status" value="1"/>
</dbReference>
<dbReference type="EMBL" id="JAEHOI010000005">
    <property type="protein sequence ID" value="MBK0421812.1"/>
    <property type="molecule type" value="Genomic_DNA"/>
</dbReference>
<evidence type="ECO:0000313" key="3">
    <source>
        <dbReference type="Proteomes" id="UP000618733"/>
    </source>
</evidence>
<dbReference type="InterPro" id="IPR017938">
    <property type="entry name" value="Riboflavin_synthase-like_b-brl"/>
</dbReference>
<dbReference type="CDD" id="cd06193">
    <property type="entry name" value="siderophore_interacting"/>
    <property type="match status" value="1"/>
</dbReference>
<dbReference type="PROSITE" id="PS51384">
    <property type="entry name" value="FAD_FR"/>
    <property type="match status" value="1"/>
</dbReference>
<comment type="caution">
    <text evidence="2">The sequence shown here is derived from an EMBL/GenBank/DDBJ whole genome shotgun (WGS) entry which is preliminary data.</text>
</comment>
<proteinExistence type="predicted"/>
<dbReference type="InterPro" id="IPR013113">
    <property type="entry name" value="SIP_FAD-bd"/>
</dbReference>
<dbReference type="Gene3D" id="2.40.30.10">
    <property type="entry name" value="Translation factors"/>
    <property type="match status" value="1"/>
</dbReference>
<dbReference type="RefSeq" id="WP_200131998.1">
    <property type="nucleotide sequence ID" value="NZ_JAEHOI010000005.1"/>
</dbReference>
<dbReference type="Pfam" id="PF08021">
    <property type="entry name" value="FAD_binding_9"/>
    <property type="match status" value="1"/>
</dbReference>
<sequence length="328" mass="35359">MPDNTAAAGSSIEADSEPSPYAVARARVDAVEQITPSFVRIRFSGDSLQELGNPGRNFDQRIKLIFPSPGHGPAPLEGSGDEWYRVWLDLPEHSRGSIRTYTIRTLELDADAATRVVVDFALHPGGGELGPASRWASAAVPGDELLIVGPRRGSFVGGGIEYDPGDAATVMLAGDETAAPAIASILEDADRSSRGIAFIEVPLPADRMEIAAPPGFEVRWLPRNGAAHGSLLIPAVLEQLEFESATVEVEDSGTADPLWETPTFSGLGERLDEHLEGPDTVPSERWFWLAGESGVVTTLRRQLVRELRVDRADVAFMGYWRHGVAMRG</sequence>
<dbReference type="PANTHER" id="PTHR30157:SF0">
    <property type="entry name" value="NADPH-DEPENDENT FERRIC-CHELATE REDUCTASE"/>
    <property type="match status" value="1"/>
</dbReference>
<dbReference type="AlphaFoldDB" id="A0A934QEH2"/>
<protein>
    <submittedName>
        <fullName evidence="2">Siderophore-interacting protein</fullName>
    </submittedName>
</protein>
<accession>A0A934QEH2</accession>
<dbReference type="Gene3D" id="3.40.50.80">
    <property type="entry name" value="Nucleotide-binding domain of ferredoxin-NADP reductase (FNR) module"/>
    <property type="match status" value="1"/>
</dbReference>
<evidence type="ECO:0000259" key="1">
    <source>
        <dbReference type="PROSITE" id="PS51384"/>
    </source>
</evidence>
<dbReference type="Proteomes" id="UP000618733">
    <property type="component" value="Unassembled WGS sequence"/>
</dbReference>
<dbReference type="PANTHER" id="PTHR30157">
    <property type="entry name" value="FERRIC REDUCTASE, NADPH-DEPENDENT"/>
    <property type="match status" value="1"/>
</dbReference>
<evidence type="ECO:0000313" key="2">
    <source>
        <dbReference type="EMBL" id="MBK0421812.1"/>
    </source>
</evidence>